<dbReference type="EMBL" id="JBBWWR010000011">
    <property type="protein sequence ID" value="KAK8959482.1"/>
    <property type="molecule type" value="Genomic_DNA"/>
</dbReference>
<proteinExistence type="predicted"/>
<evidence type="ECO:0000313" key="1">
    <source>
        <dbReference type="EMBL" id="KAK8959482.1"/>
    </source>
</evidence>
<sequence length="166" mass="18654">MDQLELRRVIYYPRVEISKNEECVVIVGNFGMPGGLHAAEIVEVAAEFGAIIFPLVKHPFLVGFLVAELPKMMIANCATCGNDQTNKEQPLFIFTWMNLIGYFLGFDTEAWEPLGFKEEFNKSYGLPTSEKMLRAIMISRSLATAYVMDQTQIRSTESQTSEPGES</sequence>
<comment type="caution">
    <text evidence="1">The sequence shown here is derived from an EMBL/GenBank/DDBJ whole genome shotgun (WGS) entry which is preliminary data.</text>
</comment>
<accession>A0ABR2M6D2</accession>
<dbReference type="PANTHER" id="PTHR48206:SF1">
    <property type="entry name" value="CHLOROPLAST SENSOR KINASE, CHLOROPLASTIC"/>
    <property type="match status" value="1"/>
</dbReference>
<name>A0ABR2M6D2_9ASPA</name>
<reference evidence="1 2" key="1">
    <citation type="journal article" date="2022" name="Nat. Plants">
        <title>Genomes of leafy and leafless Platanthera orchids illuminate the evolution of mycoheterotrophy.</title>
        <authorList>
            <person name="Li M.H."/>
            <person name="Liu K.W."/>
            <person name="Li Z."/>
            <person name="Lu H.C."/>
            <person name="Ye Q.L."/>
            <person name="Zhang D."/>
            <person name="Wang J.Y."/>
            <person name="Li Y.F."/>
            <person name="Zhong Z.M."/>
            <person name="Liu X."/>
            <person name="Yu X."/>
            <person name="Liu D.K."/>
            <person name="Tu X.D."/>
            <person name="Liu B."/>
            <person name="Hao Y."/>
            <person name="Liao X.Y."/>
            <person name="Jiang Y.T."/>
            <person name="Sun W.H."/>
            <person name="Chen J."/>
            <person name="Chen Y.Q."/>
            <person name="Ai Y."/>
            <person name="Zhai J.W."/>
            <person name="Wu S.S."/>
            <person name="Zhou Z."/>
            <person name="Hsiao Y.Y."/>
            <person name="Wu W.L."/>
            <person name="Chen Y.Y."/>
            <person name="Lin Y.F."/>
            <person name="Hsu J.L."/>
            <person name="Li C.Y."/>
            <person name="Wang Z.W."/>
            <person name="Zhao X."/>
            <person name="Zhong W.Y."/>
            <person name="Ma X.K."/>
            <person name="Ma L."/>
            <person name="Huang J."/>
            <person name="Chen G.Z."/>
            <person name="Huang M.Z."/>
            <person name="Huang L."/>
            <person name="Peng D.H."/>
            <person name="Luo Y.B."/>
            <person name="Zou S.Q."/>
            <person name="Chen S.P."/>
            <person name="Lan S."/>
            <person name="Tsai W.C."/>
            <person name="Van de Peer Y."/>
            <person name="Liu Z.J."/>
        </authorList>
    </citation>
    <scope>NUCLEOTIDE SEQUENCE [LARGE SCALE GENOMIC DNA]</scope>
    <source>
        <strain evidence="1">Lor288</strain>
    </source>
</reference>
<dbReference type="InterPro" id="IPR053334">
    <property type="entry name" value="Chloroplast_Sensor_Kinase"/>
</dbReference>
<organism evidence="1 2">
    <name type="scientific">Platanthera guangdongensis</name>
    <dbReference type="NCBI Taxonomy" id="2320717"/>
    <lineage>
        <taxon>Eukaryota</taxon>
        <taxon>Viridiplantae</taxon>
        <taxon>Streptophyta</taxon>
        <taxon>Embryophyta</taxon>
        <taxon>Tracheophyta</taxon>
        <taxon>Spermatophyta</taxon>
        <taxon>Magnoliopsida</taxon>
        <taxon>Liliopsida</taxon>
        <taxon>Asparagales</taxon>
        <taxon>Orchidaceae</taxon>
        <taxon>Orchidoideae</taxon>
        <taxon>Orchideae</taxon>
        <taxon>Orchidinae</taxon>
        <taxon>Platanthera</taxon>
    </lineage>
</organism>
<gene>
    <name evidence="1" type="ORF">KSP40_PGU017805</name>
</gene>
<keyword evidence="2" id="KW-1185">Reference proteome</keyword>
<protein>
    <submittedName>
        <fullName evidence="1">Uncharacterized protein</fullName>
    </submittedName>
</protein>
<evidence type="ECO:0000313" key="2">
    <source>
        <dbReference type="Proteomes" id="UP001412067"/>
    </source>
</evidence>
<dbReference type="PANTHER" id="PTHR48206">
    <property type="entry name" value="CHLOROPLAST SENSOR KINASE, CHLOROPLASTIC"/>
    <property type="match status" value="1"/>
</dbReference>
<dbReference type="Proteomes" id="UP001412067">
    <property type="component" value="Unassembled WGS sequence"/>
</dbReference>